<proteinExistence type="predicted"/>
<accession>A0AAN0LI65</accession>
<protein>
    <submittedName>
        <fullName evidence="1">Helicase</fullName>
    </submittedName>
</protein>
<name>A0AAN0LI65_9BACU</name>
<gene>
    <name evidence="1" type="ORF">NezhNPV_ORF58</name>
</gene>
<dbReference type="EMBL" id="OR723730">
    <property type="protein sequence ID" value="WYD57103.1"/>
    <property type="molecule type" value="Genomic_DNA"/>
</dbReference>
<dbReference type="GO" id="GO:0003678">
    <property type="term" value="F:DNA helicase activity"/>
    <property type="evidence" value="ECO:0007669"/>
    <property type="project" value="InterPro"/>
</dbReference>
<keyword evidence="1" id="KW-0067">ATP-binding</keyword>
<dbReference type="Pfam" id="PF04735">
    <property type="entry name" value="Baculo_helicase"/>
    <property type="match status" value="1"/>
</dbReference>
<dbReference type="GO" id="GO:0019079">
    <property type="term" value="P:viral genome replication"/>
    <property type="evidence" value="ECO:0007669"/>
    <property type="project" value="InterPro"/>
</dbReference>
<keyword evidence="1" id="KW-0378">Hydrolase</keyword>
<dbReference type="InterPro" id="IPR006824">
    <property type="entry name" value="DNA_helicase_Baculovir"/>
</dbReference>
<sequence>MKTIANTTIVPQEHLFYSTDDIYVQTNEITFKLHSDCIATYLSDALHKSDDINDHNLTMCINFEKMLIRPFVEKTFDQMDALKDLLAADVSRYTTNQFQPKFDVHRDYFVCSQIKVTAFAWYFFMYKHFNIHILEVPLPKHVKLGNVTLFTLKRDEKNTNAQIFDIELQIVKQNGVLSFINSESTTQPSEMSRLIVFRHDNIMSVLLHGKHLILQNQYQDIFKFIKHNVFSYQKIVSTNKYFKLDANEIKYMNDFENFDIQDREIANNDSPCLFHDLHGFSIHKQQIENAIQDIIREFENKLIDKLNMLKSDWSCENTVYFKTAHFLVNNDFACFEYILAYVYQKMSQLHIILNQDEHKLFLNLFMQKLFFNYNCDNNVLKQIITCYIDLDYNLFAKFCQSFRFISDDSLCSYFALKIQGFVIEKHWKLSDYIVKKIDPEMLVSYCGWFVVYKTEDSIYCFSERYFKQVSKSRSNDECSKIAYKSKYMYTVPDICFNDSKFIYVTENGVFNTITNKFVDFAPFIIANTMFLCALQNGQVYNISKYFFDDMLHNSKKEMLSMELYHAAHIPRKMRRICALIRLGLYTNNDKLVNENALKIVDIFNHLHLCSHICLLAMIKFTAPEITNILCNDGITLSDQTLQILVKYSLCSAHIKLLSLIVYLSDDNDNKLIEALGETVFDINANLLINRKNDVLKNLTSLTQMKNIKQLISHIYDSSLWSKNVLLIQNEIDPTRKKFKSDVIDNPRSLLNQLVQQLTICNIWKDKLILPVSDETTLQWLIRFYMRCIFPHLRGFVNYATNPHMINIAEAYCYMLIANNFAYDHVLYLLTFAASLNIPQNYEKLLLVLTGSSNAGKTSFISLLGKIAVKMPSNTLFIDNRGNGPSEMEFSRAISQLYEINEVHKTTAENIKNTADLSREVVVRHAHSACQKIMLQYKPILCNNRMLEIENCDKAVENRLIIVYYDHVFEKKVEFSGSVYEHYITKHYPDELINIGDSFRVLISYMLIHYKDNKTNLISSRQMLSPRMIRNIKTVSVMNIFAEAIDYILDVQMTDDPNLWVDVETLKDIFLYVPKILQTICVSKKMITQEECEEMFYSRHVDKYYENADSMGKNYYRLQINTNLDKIKSKKAPRFI</sequence>
<keyword evidence="1" id="KW-0547">Nucleotide-binding</keyword>
<reference evidence="1" key="1">
    <citation type="submission" date="2023-10" db="EMBL/GenBank/DDBJ databases">
        <authorList>
            <person name="Wang Q."/>
        </authorList>
    </citation>
    <scope>NUCLEOTIDE SEQUENCE</scope>
    <source>
        <strain evidence="1">BJZYA2014</strain>
    </source>
</reference>
<organism evidence="1">
    <name type="scientific">Nesodiprion zhejiangensis nucleopolyhedrovirus</name>
    <dbReference type="NCBI Taxonomy" id="3135970"/>
    <lineage>
        <taxon>Viruses</taxon>
        <taxon>Viruses incertae sedis</taxon>
        <taxon>Naldaviricetes</taxon>
        <taxon>Lefavirales</taxon>
        <taxon>Baculoviridae</taxon>
    </lineage>
</organism>
<keyword evidence="1" id="KW-0347">Helicase</keyword>
<evidence type="ECO:0000313" key="1">
    <source>
        <dbReference type="EMBL" id="WYD57103.1"/>
    </source>
</evidence>